<protein>
    <submittedName>
        <fullName evidence="2">C-type lectin domain-containing protein</fullName>
    </submittedName>
</protein>
<evidence type="ECO:0000313" key="1">
    <source>
        <dbReference type="Proteomes" id="UP000887580"/>
    </source>
</evidence>
<accession>A0AC35FIQ2</accession>
<proteinExistence type="predicted"/>
<reference evidence="2" key="1">
    <citation type="submission" date="2022-11" db="UniProtKB">
        <authorList>
            <consortium name="WormBaseParasite"/>
        </authorList>
    </citation>
    <scope>IDENTIFICATION</scope>
</reference>
<dbReference type="WBParaSite" id="PS1159_v2.g17899.t1">
    <property type="protein sequence ID" value="PS1159_v2.g17899.t1"/>
    <property type="gene ID" value="PS1159_v2.g17899"/>
</dbReference>
<evidence type="ECO:0000313" key="2">
    <source>
        <dbReference type="WBParaSite" id="PS1159_v2.g17899.t1"/>
    </source>
</evidence>
<organism evidence="1 2">
    <name type="scientific">Panagrolaimus sp. PS1159</name>
    <dbReference type="NCBI Taxonomy" id="55785"/>
    <lineage>
        <taxon>Eukaryota</taxon>
        <taxon>Metazoa</taxon>
        <taxon>Ecdysozoa</taxon>
        <taxon>Nematoda</taxon>
        <taxon>Chromadorea</taxon>
        <taxon>Rhabditida</taxon>
        <taxon>Tylenchina</taxon>
        <taxon>Panagrolaimomorpha</taxon>
        <taxon>Panagrolaimoidea</taxon>
        <taxon>Panagrolaimidae</taxon>
        <taxon>Panagrolaimus</taxon>
    </lineage>
</organism>
<sequence length="260" mass="29360">MTPFSAAEVFCTKIDGHLVSIHDAFLNSILAEAITYFHESTMSDFWIGLTNLMSSSKWQWTDGTPTDFTNWANSEPKNVTGSNCATLSQSDGLWRAEDCFKTKPFICKVDQSFFEPSKTTTKKPITTTSQSKQCPKLWIYFEPTNACYGDPFYKGPMNWTLAEQHCESINNAHLASIHSMEERHFLEGLHYMAYDGVWTGAFSNDGGLTWKWSDRTPWDFNPWAANHPGKGKNSCGEIWGGGLLDVDCETKFRIACKLNL</sequence>
<dbReference type="Proteomes" id="UP000887580">
    <property type="component" value="Unplaced"/>
</dbReference>
<name>A0AC35FIQ2_9BILA</name>